<dbReference type="InterPro" id="IPR006597">
    <property type="entry name" value="Sel1-like"/>
</dbReference>
<dbReference type="OrthoDB" id="2384430at2759"/>
<sequence length="98" mass="11392">MLPEFVVLVIITLMELVLKKNEHKAFIYYQKSAKIGLASGIFALGNCYKDRIGVEKDKHKAFIYYQNSVDIGYQYGIRVKKNIIMALLDLYKKRKKNS</sequence>
<organism evidence="2 3">
    <name type="scientific">Gigaspora margarita</name>
    <dbReference type="NCBI Taxonomy" id="4874"/>
    <lineage>
        <taxon>Eukaryota</taxon>
        <taxon>Fungi</taxon>
        <taxon>Fungi incertae sedis</taxon>
        <taxon>Mucoromycota</taxon>
        <taxon>Glomeromycotina</taxon>
        <taxon>Glomeromycetes</taxon>
        <taxon>Diversisporales</taxon>
        <taxon>Gigasporaceae</taxon>
        <taxon>Gigaspora</taxon>
    </lineage>
</organism>
<dbReference type="AlphaFoldDB" id="A0A8H4AU97"/>
<feature type="chain" id="PRO_5034286052" evidence="1">
    <location>
        <begin position="20"/>
        <end position="98"/>
    </location>
</feature>
<dbReference type="Proteomes" id="UP000439903">
    <property type="component" value="Unassembled WGS sequence"/>
</dbReference>
<keyword evidence="3" id="KW-1185">Reference proteome</keyword>
<dbReference type="Pfam" id="PF08238">
    <property type="entry name" value="Sel1"/>
    <property type="match status" value="3"/>
</dbReference>
<dbReference type="SUPFAM" id="SSF81901">
    <property type="entry name" value="HCP-like"/>
    <property type="match status" value="1"/>
</dbReference>
<dbReference type="InterPro" id="IPR011990">
    <property type="entry name" value="TPR-like_helical_dom_sf"/>
</dbReference>
<feature type="signal peptide" evidence="1">
    <location>
        <begin position="1"/>
        <end position="19"/>
    </location>
</feature>
<accession>A0A8H4AU97</accession>
<evidence type="ECO:0000313" key="3">
    <source>
        <dbReference type="Proteomes" id="UP000439903"/>
    </source>
</evidence>
<proteinExistence type="predicted"/>
<comment type="caution">
    <text evidence="2">The sequence shown here is derived from an EMBL/GenBank/DDBJ whole genome shotgun (WGS) entry which is preliminary data.</text>
</comment>
<evidence type="ECO:0000256" key="1">
    <source>
        <dbReference type="SAM" id="SignalP"/>
    </source>
</evidence>
<keyword evidence="1" id="KW-0732">Signal</keyword>
<evidence type="ECO:0000313" key="2">
    <source>
        <dbReference type="EMBL" id="KAF0533311.1"/>
    </source>
</evidence>
<protein>
    <submittedName>
        <fullName evidence="2">SEL1 protein</fullName>
    </submittedName>
</protein>
<dbReference type="EMBL" id="WTPW01000222">
    <property type="protein sequence ID" value="KAF0533311.1"/>
    <property type="molecule type" value="Genomic_DNA"/>
</dbReference>
<dbReference type="SMART" id="SM00671">
    <property type="entry name" value="SEL1"/>
    <property type="match status" value="1"/>
</dbReference>
<name>A0A8H4AU97_GIGMA</name>
<reference evidence="2 3" key="1">
    <citation type="journal article" date="2019" name="Environ. Microbiol.">
        <title>At the nexus of three kingdoms: the genome of the mycorrhizal fungus Gigaspora margarita provides insights into plant, endobacterial and fungal interactions.</title>
        <authorList>
            <person name="Venice F."/>
            <person name="Ghignone S."/>
            <person name="Salvioli di Fossalunga A."/>
            <person name="Amselem J."/>
            <person name="Novero M."/>
            <person name="Xianan X."/>
            <person name="Sedzielewska Toro K."/>
            <person name="Morin E."/>
            <person name="Lipzen A."/>
            <person name="Grigoriev I.V."/>
            <person name="Henrissat B."/>
            <person name="Martin F.M."/>
            <person name="Bonfante P."/>
        </authorList>
    </citation>
    <scope>NUCLEOTIDE SEQUENCE [LARGE SCALE GENOMIC DNA]</scope>
    <source>
        <strain evidence="2 3">BEG34</strain>
    </source>
</reference>
<dbReference type="Gene3D" id="1.25.40.10">
    <property type="entry name" value="Tetratricopeptide repeat domain"/>
    <property type="match status" value="1"/>
</dbReference>
<gene>
    <name evidence="2" type="ORF">F8M41_010676</name>
</gene>